<feature type="transmembrane region" description="Helical" evidence="19">
    <location>
        <begin position="1264"/>
        <end position="1282"/>
    </location>
</feature>
<evidence type="ECO:0000256" key="17">
    <source>
        <dbReference type="PROSITE-ProRule" id="PRU00723"/>
    </source>
</evidence>
<evidence type="ECO:0000256" key="9">
    <source>
        <dbReference type="ARBA" id="ARBA00022737"/>
    </source>
</evidence>
<keyword evidence="9" id="KW-0677">Repeat</keyword>
<keyword evidence="14" id="KW-0238">DNA-binding</keyword>
<feature type="domain" description="C3H1-type" evidence="21">
    <location>
        <begin position="256"/>
        <end position="284"/>
    </location>
</feature>
<dbReference type="PANTHER" id="PTHR20661">
    <property type="entry name" value="PHOSPHATIDYLINOSITOL-GLYCAN BIOSYNTHESIS CLASS W PROTEIN"/>
    <property type="match status" value="1"/>
</dbReference>
<proteinExistence type="inferred from homology"/>
<dbReference type="GO" id="GO:0005783">
    <property type="term" value="C:endoplasmic reticulum"/>
    <property type="evidence" value="ECO:0007669"/>
    <property type="project" value="TreeGrafter"/>
</dbReference>
<comment type="subcellular location">
    <subcellularLocation>
        <location evidence="2">Membrane</location>
        <topology evidence="2">Multi-pass membrane protein</topology>
    </subcellularLocation>
    <subcellularLocation>
        <location evidence="3">Membrane</location>
        <topology evidence="3">Single-pass membrane protein</topology>
    </subcellularLocation>
</comment>
<evidence type="ECO:0000259" key="20">
    <source>
        <dbReference type="PROSITE" id="PS50089"/>
    </source>
</evidence>
<evidence type="ECO:0000256" key="14">
    <source>
        <dbReference type="ARBA" id="ARBA00023125"/>
    </source>
</evidence>
<evidence type="ECO:0000313" key="22">
    <source>
        <dbReference type="EMBL" id="RXH97047.1"/>
    </source>
</evidence>
<feature type="region of interest" description="Disordered" evidence="18">
    <location>
        <begin position="610"/>
        <end position="678"/>
    </location>
</feature>
<keyword evidence="13 19" id="KW-1133">Transmembrane helix</keyword>
<feature type="transmembrane region" description="Helical" evidence="19">
    <location>
        <begin position="1092"/>
        <end position="1110"/>
    </location>
</feature>
<evidence type="ECO:0000256" key="6">
    <source>
        <dbReference type="ARBA" id="ARBA00022679"/>
    </source>
</evidence>
<dbReference type="GO" id="GO:0032216">
    <property type="term" value="F:glucosaminyl-phosphatidylinositol O-acyltransferase activity"/>
    <property type="evidence" value="ECO:0007669"/>
    <property type="project" value="TreeGrafter"/>
</dbReference>
<evidence type="ECO:0000256" key="15">
    <source>
        <dbReference type="ARBA" id="ARBA00023136"/>
    </source>
</evidence>
<dbReference type="GO" id="GO:0006506">
    <property type="term" value="P:GPI anchor biosynthetic process"/>
    <property type="evidence" value="ECO:0007669"/>
    <property type="project" value="InterPro"/>
</dbReference>
<comment type="similarity">
    <text evidence="16">Belongs to the RING-type zinc finger family. ATL subfamily.</text>
</comment>
<feature type="region of interest" description="Disordered" evidence="18">
    <location>
        <begin position="79"/>
        <end position="114"/>
    </location>
</feature>
<dbReference type="SMART" id="SM00356">
    <property type="entry name" value="ZnF_C3H1"/>
    <property type="match status" value="3"/>
</dbReference>
<feature type="transmembrane region" description="Helical" evidence="19">
    <location>
        <begin position="1223"/>
        <end position="1244"/>
    </location>
</feature>
<dbReference type="EMBL" id="RDQH01000332">
    <property type="protein sequence ID" value="RXH97047.1"/>
    <property type="molecule type" value="Genomic_DNA"/>
</dbReference>
<dbReference type="SUPFAM" id="SSF57850">
    <property type="entry name" value="RING/U-box"/>
    <property type="match status" value="1"/>
</dbReference>
<feature type="transmembrane region" description="Helical" evidence="19">
    <location>
        <begin position="1116"/>
        <end position="1136"/>
    </location>
</feature>
<keyword evidence="11" id="KW-0833">Ubl conjugation pathway</keyword>
<evidence type="ECO:0000313" key="23">
    <source>
        <dbReference type="Proteomes" id="UP000290289"/>
    </source>
</evidence>
<accession>A0A498JQ57</accession>
<dbReference type="CDD" id="cd16461">
    <property type="entry name" value="RING-H2_EL5-like"/>
    <property type="match status" value="1"/>
</dbReference>
<dbReference type="PANTHER" id="PTHR20661:SF0">
    <property type="entry name" value="PHOSPHATIDYLINOSITOL-GLYCAN BIOSYNTHESIS CLASS W PROTEIN"/>
    <property type="match status" value="1"/>
</dbReference>
<feature type="transmembrane region" description="Helical" evidence="19">
    <location>
        <begin position="1289"/>
        <end position="1310"/>
    </location>
</feature>
<evidence type="ECO:0000256" key="19">
    <source>
        <dbReference type="SAM" id="Phobius"/>
    </source>
</evidence>
<dbReference type="InterPro" id="IPR041367">
    <property type="entry name" value="Znf-CCCH_4"/>
</dbReference>
<keyword evidence="8 17" id="KW-0479">Metal-binding</keyword>
<evidence type="ECO:0000256" key="10">
    <source>
        <dbReference type="ARBA" id="ARBA00022771"/>
    </source>
</evidence>
<dbReference type="SMART" id="SM00184">
    <property type="entry name" value="RING"/>
    <property type="match status" value="1"/>
</dbReference>
<dbReference type="FunFam" id="4.10.1000.10:FF:000045">
    <property type="entry name" value="Zinc finger, CCCH-type"/>
    <property type="match status" value="1"/>
</dbReference>
<dbReference type="EC" id="2.3.2.27" evidence="5"/>
<evidence type="ECO:0000256" key="16">
    <source>
        <dbReference type="ARBA" id="ARBA00024209"/>
    </source>
</evidence>
<feature type="region of interest" description="Disordered" evidence="18">
    <location>
        <begin position="297"/>
        <end position="317"/>
    </location>
</feature>
<comment type="caution">
    <text evidence="22">The sequence shown here is derived from an EMBL/GenBank/DDBJ whole genome shotgun (WGS) entry which is preliminary data.</text>
</comment>
<feature type="domain" description="RING-type" evidence="20">
    <location>
        <begin position="520"/>
        <end position="562"/>
    </location>
</feature>
<dbReference type="Gene3D" id="4.10.1000.10">
    <property type="entry name" value="Zinc finger, CCCH-type"/>
    <property type="match status" value="3"/>
</dbReference>
<feature type="transmembrane region" description="Helical" evidence="19">
    <location>
        <begin position="440"/>
        <end position="462"/>
    </location>
</feature>
<dbReference type="PROSITE" id="PS50103">
    <property type="entry name" value="ZF_C3H1"/>
    <property type="match status" value="3"/>
</dbReference>
<dbReference type="Pfam" id="PF13639">
    <property type="entry name" value="zf-RING_2"/>
    <property type="match status" value="1"/>
</dbReference>
<feature type="domain" description="C3H1-type" evidence="21">
    <location>
        <begin position="196"/>
        <end position="224"/>
    </location>
</feature>
<dbReference type="InterPro" id="IPR036855">
    <property type="entry name" value="Znf_CCCH_sf"/>
</dbReference>
<dbReference type="InterPro" id="IPR001841">
    <property type="entry name" value="Znf_RING"/>
</dbReference>
<reference evidence="22 23" key="1">
    <citation type="submission" date="2018-10" db="EMBL/GenBank/DDBJ databases">
        <title>A high-quality apple genome assembly.</title>
        <authorList>
            <person name="Hu J."/>
        </authorList>
    </citation>
    <scope>NUCLEOTIDE SEQUENCE [LARGE SCALE GENOMIC DNA]</scope>
    <source>
        <strain evidence="23">cv. HFTH1</strain>
        <tissue evidence="22">Young leaf</tissue>
    </source>
</reference>
<dbReference type="InterPro" id="IPR009447">
    <property type="entry name" value="PIGW/GWT1"/>
</dbReference>
<dbReference type="Gene3D" id="3.30.40.10">
    <property type="entry name" value="Zinc/RING finger domain, C3HC4 (zinc finger)"/>
    <property type="match status" value="1"/>
</dbReference>
<keyword evidence="7 19" id="KW-0812">Transmembrane</keyword>
<evidence type="ECO:0000256" key="18">
    <source>
        <dbReference type="SAM" id="MobiDB-lite"/>
    </source>
</evidence>
<sequence length="1362" mass="151645">MTGNACGYFGLRSSIVLFQAFYFVVEELYFQIQMDYGRESNAVQVVTGNSGGDIWSGDQAVWATEDEYRVWNNGDAMADTMSNSSYDQRQSQSHSGSEPPNKKSRNSQDATSSNRSKAIGKMFFKTKLCCKFRAGTCPYVTNCNFAHSIEELRRPPPNWQDIVAAHEEEKAVSSEPREEYQIPIVSTGYGVETPRSYKGRHCKKFYTEEGCPYGDNCTFLHDEQSKNRESVAISLGPGGYGGAAAAVNGANNKPSNWKTRICNKWELTGYCPFGSKCHFAHGVAELHRYGGGLVEGETRDSSSVAPDNKQGAMPSKTPGDAVVVSVPLVSHSDVYHLGVPSQRSSIVIQRSGPRAHQKWKGPDKISRIYASSRQYYYYYYCCFPSSRNIHALGLAGSASRSPAIRLTSRYCCFVLVMQGMSASTTNANYSPVQHVVSPPITIVLTVLLLVFFFVGFFSIYFCKCFMDHILTSLQHTPSGDLVGTAVVPKEGLDVSLIQSFPTFEYASVNDFRIEKYGLECAICLVEFEDDSILRLLTECCHVFHKDCIDLWLESHKTCPFCRGNLEVVAPSLADKSPVLAHENDAMQDIHVGHESVLLDLDAVRIDIKDEQSQDHCHQGSNDSSNNIMVSQGEQNSSSTTQDRDRDQDHNQNHDRNEENETERFSRSHSTGHSIVRPRAEEDRYTLRLPEHVKIKLIRGHHNWTGSCTTFGEFSRQGDNAGASRFGEASGSAGGGDINKLASVFVSNLSGSSMMEIAALTTIIPILILLRHSVGSHRAVDVVSKKNDDAVVGSKGWAAYMASMSLDFLLIIVPIILVYTGYMSYNIHHDHNSCQVLAEWMYIWATLLILLLLFSIAAKRFGSYSTLKEDPFSIRQTFSSYRVATMIITCVCILAVDFTIFPRRYAKTETYGTGWMDLGVGSFVIANSLVSRQARNISLSCWATTRTPCAAKNVDLLPWLLFQFHPLRNIPITSNPETNEDKELLELAPAPSPTVSSCSCAATAISAGKESSGFWDEKERTMIVVVLIFRSALVAVEEKKKMGWCRWRKGKSRIPRSWKTAIQSASPLIILGFARLLSTTGVDYQLHVAEYGVHWNFFFTLAAISILTSIINIPTQYSGILGSLILVGYQVCLMHGLNSYLLSNERGTDIISQNKEGFFSIFGYWGMYLVGVQLGNFLLFNYHSSATMGSNKWATIRVWILSLLLWLLTVIIDRHVERVSRRMCNLAYVTLVLAVNLQVLAIFLLSDFLPGSKTSVLEEAYNRNLLGTFLLANLLTGLVNLMVETLFASAVKALFILIAYTFSTTFIIGMLDYCGIRHVASVVEYDDKSRFGLCNGDEDVAFQASIVQKQYPRNLQEKSEKQV</sequence>
<evidence type="ECO:0000256" key="12">
    <source>
        <dbReference type="ARBA" id="ARBA00022833"/>
    </source>
</evidence>
<feature type="zinc finger region" description="C3H1-type" evidence="17">
    <location>
        <begin position="256"/>
        <end position="284"/>
    </location>
</feature>
<dbReference type="GO" id="GO:0006355">
    <property type="term" value="P:regulation of DNA-templated transcription"/>
    <property type="evidence" value="ECO:0007669"/>
    <property type="project" value="UniProtKB-ARBA"/>
</dbReference>
<dbReference type="InterPro" id="IPR013083">
    <property type="entry name" value="Znf_RING/FYVE/PHD"/>
</dbReference>
<name>A0A498JQ57_MALDO</name>
<dbReference type="FunFam" id="4.10.1000.10:FF:000001">
    <property type="entry name" value="zinc finger CCCH domain-containing protein 15-like"/>
    <property type="match status" value="1"/>
</dbReference>
<evidence type="ECO:0000256" key="13">
    <source>
        <dbReference type="ARBA" id="ARBA00022989"/>
    </source>
</evidence>
<organism evidence="22 23">
    <name type="scientific">Malus domestica</name>
    <name type="common">Apple</name>
    <name type="synonym">Pyrus malus</name>
    <dbReference type="NCBI Taxonomy" id="3750"/>
    <lineage>
        <taxon>Eukaryota</taxon>
        <taxon>Viridiplantae</taxon>
        <taxon>Streptophyta</taxon>
        <taxon>Embryophyta</taxon>
        <taxon>Tracheophyta</taxon>
        <taxon>Spermatophyta</taxon>
        <taxon>Magnoliopsida</taxon>
        <taxon>eudicotyledons</taxon>
        <taxon>Gunneridae</taxon>
        <taxon>Pentapetalae</taxon>
        <taxon>rosids</taxon>
        <taxon>fabids</taxon>
        <taxon>Rosales</taxon>
        <taxon>Rosaceae</taxon>
        <taxon>Amygdaloideae</taxon>
        <taxon>Maleae</taxon>
        <taxon>Malus</taxon>
    </lineage>
</organism>
<dbReference type="PROSITE" id="PS50089">
    <property type="entry name" value="ZF_RING_2"/>
    <property type="match status" value="1"/>
</dbReference>
<feature type="zinc finger region" description="C3H1-type" evidence="17">
    <location>
        <begin position="123"/>
        <end position="150"/>
    </location>
</feature>
<keyword evidence="15 19" id="KW-0472">Membrane</keyword>
<keyword evidence="10 17" id="KW-0863">Zinc-finger</keyword>
<evidence type="ECO:0000256" key="2">
    <source>
        <dbReference type="ARBA" id="ARBA00004141"/>
    </source>
</evidence>
<keyword evidence="23" id="KW-1185">Reference proteome</keyword>
<dbReference type="GO" id="GO:0003677">
    <property type="term" value="F:DNA binding"/>
    <property type="evidence" value="ECO:0007669"/>
    <property type="project" value="UniProtKB-KW"/>
</dbReference>
<feature type="compositionally biased region" description="Polar residues" evidence="18">
    <location>
        <begin position="80"/>
        <end position="98"/>
    </location>
</feature>
<dbReference type="STRING" id="3750.A0A498JQ57"/>
<dbReference type="GO" id="GO:0072659">
    <property type="term" value="P:protein localization to plasma membrane"/>
    <property type="evidence" value="ECO:0007669"/>
    <property type="project" value="TreeGrafter"/>
</dbReference>
<keyword evidence="12 17" id="KW-0862">Zinc</keyword>
<evidence type="ECO:0000256" key="4">
    <source>
        <dbReference type="ARBA" id="ARBA00004906"/>
    </source>
</evidence>
<protein>
    <recommendedName>
        <fullName evidence="5">RING-type E3 ubiquitin transferase</fullName>
        <ecNumber evidence="5">2.3.2.27</ecNumber>
    </recommendedName>
</protein>
<evidence type="ECO:0000256" key="8">
    <source>
        <dbReference type="ARBA" id="ARBA00022723"/>
    </source>
</evidence>
<evidence type="ECO:0000259" key="21">
    <source>
        <dbReference type="PROSITE" id="PS50103"/>
    </source>
</evidence>
<evidence type="ECO:0000256" key="1">
    <source>
        <dbReference type="ARBA" id="ARBA00000900"/>
    </source>
</evidence>
<feature type="transmembrane region" description="Helical" evidence="19">
    <location>
        <begin position="877"/>
        <end position="900"/>
    </location>
</feature>
<evidence type="ECO:0000256" key="3">
    <source>
        <dbReference type="ARBA" id="ARBA00004167"/>
    </source>
</evidence>
<dbReference type="GO" id="GO:0008270">
    <property type="term" value="F:zinc ion binding"/>
    <property type="evidence" value="ECO:0007669"/>
    <property type="project" value="UniProtKB-KW"/>
</dbReference>
<gene>
    <name evidence="22" type="ORF">DVH24_035715</name>
</gene>
<dbReference type="InterPro" id="IPR000571">
    <property type="entry name" value="Znf_CCCH"/>
</dbReference>
<dbReference type="GO" id="GO:0016020">
    <property type="term" value="C:membrane"/>
    <property type="evidence" value="ECO:0007669"/>
    <property type="project" value="UniProtKB-SubCell"/>
</dbReference>
<feature type="compositionally biased region" description="Polar residues" evidence="18">
    <location>
        <begin position="618"/>
        <end position="640"/>
    </location>
</feature>
<feature type="transmembrane region" description="Helical" evidence="19">
    <location>
        <begin position="1193"/>
        <end position="1211"/>
    </location>
</feature>
<feature type="compositionally biased region" description="Basic and acidic residues" evidence="18">
    <location>
        <begin position="641"/>
        <end position="665"/>
    </location>
</feature>
<evidence type="ECO:0000256" key="11">
    <source>
        <dbReference type="ARBA" id="ARBA00022786"/>
    </source>
</evidence>
<evidence type="ECO:0000256" key="5">
    <source>
        <dbReference type="ARBA" id="ARBA00012483"/>
    </source>
</evidence>
<feature type="domain" description="C3H1-type" evidence="21">
    <location>
        <begin position="123"/>
        <end position="150"/>
    </location>
</feature>
<dbReference type="SUPFAM" id="SSF90229">
    <property type="entry name" value="CCCH zinc finger"/>
    <property type="match status" value="3"/>
</dbReference>
<feature type="transmembrane region" description="Helical" evidence="19">
    <location>
        <begin position="839"/>
        <end position="857"/>
    </location>
</feature>
<dbReference type="Pfam" id="PF18044">
    <property type="entry name" value="zf-CCCH_4"/>
    <property type="match status" value="1"/>
</dbReference>
<feature type="transmembrane region" description="Helical" evidence="19">
    <location>
        <begin position="796"/>
        <end position="818"/>
    </location>
</feature>
<dbReference type="Proteomes" id="UP000290289">
    <property type="component" value="Chromosome 6"/>
</dbReference>
<keyword evidence="6" id="KW-0808">Transferase</keyword>
<dbReference type="Pfam" id="PF00642">
    <property type="entry name" value="zf-CCCH"/>
    <property type="match status" value="2"/>
</dbReference>
<comment type="pathway">
    <text evidence="4">Protein modification; protein ubiquitination.</text>
</comment>
<dbReference type="Pfam" id="PF06423">
    <property type="entry name" value="GWT1"/>
    <property type="match status" value="2"/>
</dbReference>
<feature type="zinc finger region" description="C3H1-type" evidence="17">
    <location>
        <begin position="196"/>
        <end position="224"/>
    </location>
</feature>
<comment type="catalytic activity">
    <reaction evidence="1">
        <text>S-ubiquitinyl-[E2 ubiquitin-conjugating enzyme]-L-cysteine + [acceptor protein]-L-lysine = [E2 ubiquitin-conjugating enzyme]-L-cysteine + N(6)-ubiquitinyl-[acceptor protein]-L-lysine.</text>
        <dbReference type="EC" id="2.3.2.27"/>
    </reaction>
</comment>
<dbReference type="FunFam" id="3.30.40.10:FF:000187">
    <property type="entry name" value="E3 ubiquitin-protein ligase ATL6"/>
    <property type="match status" value="1"/>
</dbReference>
<evidence type="ECO:0000256" key="7">
    <source>
        <dbReference type="ARBA" id="ARBA00022692"/>
    </source>
</evidence>
<feature type="transmembrane region" description="Helical" evidence="19">
    <location>
        <begin position="1157"/>
        <end position="1181"/>
    </location>
</feature>
<dbReference type="FunFam" id="4.10.1000.10:FF:000016">
    <property type="entry name" value="Zinc finger CCCH domain-containing protein"/>
    <property type="match status" value="1"/>
</dbReference>
<dbReference type="GO" id="GO:0061630">
    <property type="term" value="F:ubiquitin protein ligase activity"/>
    <property type="evidence" value="ECO:0007669"/>
    <property type="project" value="UniProtKB-EC"/>
</dbReference>